<sequence>MNDQIRRDRVTRFIDTLNQARELGLSVTEAGKGCLTLCMPYSDRIIGNPETGVIHGGAITTLMDTTSGSVILCALDDFELCPTLDLRVDYMRPAEPNKPVYARAETYKVTRNIIFTRCEAFQEGGETIANCVGTFMRIGKDATPKHYRDLITGAGE</sequence>
<reference evidence="3 4" key="1">
    <citation type="submission" date="2012-12" db="EMBL/GenBank/DDBJ databases">
        <title>Genome assembly of Marinobacter sp. AK21.</title>
        <authorList>
            <person name="Khatri I."/>
            <person name="Kumar R."/>
            <person name="Vaidya B."/>
            <person name="Subramanian S."/>
            <person name="Pinnaka A."/>
        </authorList>
    </citation>
    <scope>NUCLEOTIDE SEQUENCE [LARGE SCALE GENOMIC DNA]</scope>
    <source>
        <strain evidence="3 4">AK21</strain>
    </source>
</reference>
<dbReference type="AlphaFoldDB" id="A0A072N5Y9"/>
<keyword evidence="4" id="KW-1185">Reference proteome</keyword>
<evidence type="ECO:0000256" key="1">
    <source>
        <dbReference type="ARBA" id="ARBA00022801"/>
    </source>
</evidence>
<evidence type="ECO:0000259" key="2">
    <source>
        <dbReference type="Pfam" id="PF03061"/>
    </source>
</evidence>
<dbReference type="GO" id="GO:0061522">
    <property type="term" value="F:1,4-dihydroxy-2-naphthoyl-CoA thioesterase activity"/>
    <property type="evidence" value="ECO:0007669"/>
    <property type="project" value="TreeGrafter"/>
</dbReference>
<dbReference type="PATRIC" id="fig|1137280.3.peg.1101"/>
<gene>
    <name evidence="3" type="ORF">D777_01286</name>
</gene>
<evidence type="ECO:0000313" key="3">
    <source>
        <dbReference type="EMBL" id="KEF32652.1"/>
    </source>
</evidence>
<dbReference type="Proteomes" id="UP000035057">
    <property type="component" value="Unassembled WGS sequence"/>
</dbReference>
<dbReference type="OrthoDB" id="9813158at2"/>
<evidence type="ECO:0000313" key="4">
    <source>
        <dbReference type="Proteomes" id="UP000035057"/>
    </source>
</evidence>
<dbReference type="SUPFAM" id="SSF54637">
    <property type="entry name" value="Thioesterase/thiol ester dehydrase-isomerase"/>
    <property type="match status" value="1"/>
</dbReference>
<comment type="caution">
    <text evidence="3">The sequence shown here is derived from an EMBL/GenBank/DDBJ whole genome shotgun (WGS) entry which is preliminary data.</text>
</comment>
<organism evidence="3 4">
    <name type="scientific">Marinobacter nitratireducens</name>
    <dbReference type="NCBI Taxonomy" id="1137280"/>
    <lineage>
        <taxon>Bacteria</taxon>
        <taxon>Pseudomonadati</taxon>
        <taxon>Pseudomonadota</taxon>
        <taxon>Gammaproteobacteria</taxon>
        <taxon>Pseudomonadales</taxon>
        <taxon>Marinobacteraceae</taxon>
        <taxon>Marinobacter</taxon>
    </lineage>
</organism>
<dbReference type="GO" id="GO:0005829">
    <property type="term" value="C:cytosol"/>
    <property type="evidence" value="ECO:0007669"/>
    <property type="project" value="TreeGrafter"/>
</dbReference>
<dbReference type="RefSeq" id="WP_036129413.1">
    <property type="nucleotide sequence ID" value="NZ_ANIE01000003.1"/>
</dbReference>
<dbReference type="CDD" id="cd03443">
    <property type="entry name" value="PaaI_thioesterase"/>
    <property type="match status" value="1"/>
</dbReference>
<dbReference type="InterPro" id="IPR029069">
    <property type="entry name" value="HotDog_dom_sf"/>
</dbReference>
<keyword evidence="1" id="KW-0378">Hydrolase</keyword>
<dbReference type="PANTHER" id="PTHR43240:SF7">
    <property type="entry name" value="BLR7284 PROTEIN"/>
    <property type="match status" value="1"/>
</dbReference>
<dbReference type="InterPro" id="IPR003736">
    <property type="entry name" value="PAAI_dom"/>
</dbReference>
<accession>A0A072N5Y9</accession>
<dbReference type="EMBL" id="ANIE01000003">
    <property type="protein sequence ID" value="KEF32652.1"/>
    <property type="molecule type" value="Genomic_DNA"/>
</dbReference>
<dbReference type="NCBIfam" id="TIGR00369">
    <property type="entry name" value="unchar_dom_1"/>
    <property type="match status" value="1"/>
</dbReference>
<dbReference type="Gene3D" id="3.10.129.10">
    <property type="entry name" value="Hotdog Thioesterase"/>
    <property type="match status" value="1"/>
</dbReference>
<dbReference type="InterPro" id="IPR006683">
    <property type="entry name" value="Thioestr_dom"/>
</dbReference>
<name>A0A072N5Y9_9GAMM</name>
<proteinExistence type="predicted"/>
<dbReference type="PANTHER" id="PTHR43240">
    <property type="entry name" value="1,4-DIHYDROXY-2-NAPHTHOYL-COA THIOESTERASE 1"/>
    <property type="match status" value="1"/>
</dbReference>
<dbReference type="Pfam" id="PF03061">
    <property type="entry name" value="4HBT"/>
    <property type="match status" value="1"/>
</dbReference>
<dbReference type="STRING" id="1137280.D777_01286"/>
<feature type="domain" description="Thioesterase" evidence="2">
    <location>
        <begin position="52"/>
        <end position="128"/>
    </location>
</feature>
<protein>
    <recommendedName>
        <fullName evidence="2">Thioesterase domain-containing protein</fullName>
    </recommendedName>
</protein>